<keyword evidence="5 6" id="KW-0206">Cytoskeleton</keyword>
<sequence length="649" mass="74771">MIHDLLMACRSHNPEKLGIRAFNDTTVIDQFIHPSEREIFMGILRIIKVYQEVEQFTHSMGPQTNALGELPDLSRGYYLLNLAKGIEVALEEYYAEITRLEKYCFGNKRTSLSYVHSALQAKLPLLVFLRNVIMEIQVLQLRGCVLLHNLHQQSLHGDIQLATALKKIMKPVKNAFFSSLAHWLLFGVIDDVHSEFFIKFTPTDAVDGSSFSKSASNSLMSAEKNPEDYIWQYEVNLAQLPGFLSVVLAEKVLFVGQTVLVFKMGRNVKVKNKTDQLAVKLAELNRDDIYQLWNGRESEFFQMVVDLSNDDTINVFRVENVINDIKNYVSTRLSEIAVNEVDLERQMALIKDFFLLGRGEFYLEFCSQMIGTMETYREERFKNVTRSFELAATVTGISDDLDKFSLSCQRTTGEPDENSDFHFLQGLSLKYKYEWPLNLLFSPKTIERYNKIFRFLLIIRTFQYEIQRVWAKQTWKAKKVGVPLNNKIISLRNYLMFFLNNMQYYIQVDVLESQFGILLNVIKRKTDFEEIQRAHSIFLANVLSHCFLITESEAQMNVTGCQNQNPIYGTLLKLFSICESFARMTQSKDPPDDLVAEVDQLNESFGVQIASLIQLLVDVKSASCLGPLSQLLLRLDFNHWFSASHNTSE</sequence>
<organism evidence="9 10">
    <name type="scientific">Drosophila erecta</name>
    <name type="common">Fruit fly</name>
    <dbReference type="NCBI Taxonomy" id="7220"/>
    <lineage>
        <taxon>Eukaryota</taxon>
        <taxon>Metazoa</taxon>
        <taxon>Ecdysozoa</taxon>
        <taxon>Arthropoda</taxon>
        <taxon>Hexapoda</taxon>
        <taxon>Insecta</taxon>
        <taxon>Pterygota</taxon>
        <taxon>Neoptera</taxon>
        <taxon>Endopterygota</taxon>
        <taxon>Diptera</taxon>
        <taxon>Brachycera</taxon>
        <taxon>Muscomorpha</taxon>
        <taxon>Ephydroidea</taxon>
        <taxon>Drosophilidae</taxon>
        <taxon>Drosophila</taxon>
        <taxon>Sophophora</taxon>
    </lineage>
</organism>
<dbReference type="Pfam" id="PF17681">
    <property type="entry name" value="GCP_N_terminal"/>
    <property type="match status" value="1"/>
</dbReference>
<accession>B3N5E8</accession>
<dbReference type="GO" id="GO:0007112">
    <property type="term" value="P:male meiosis cytokinesis"/>
    <property type="evidence" value="ECO:0007669"/>
    <property type="project" value="EnsemblMetazoa"/>
</dbReference>
<dbReference type="GO" id="GO:0043015">
    <property type="term" value="F:gamma-tubulin binding"/>
    <property type="evidence" value="ECO:0007669"/>
    <property type="project" value="InterPro"/>
</dbReference>
<evidence type="ECO:0000259" key="8">
    <source>
        <dbReference type="Pfam" id="PF17681"/>
    </source>
</evidence>
<dbReference type="OMA" id="QLSMWLL"/>
<evidence type="ECO:0000256" key="6">
    <source>
        <dbReference type="RuleBase" id="RU363050"/>
    </source>
</evidence>
<dbReference type="HOGENOM" id="CLU_012029_0_0_1"/>
<feature type="domain" description="Gamma tubulin complex component C-terminal" evidence="7">
    <location>
        <begin position="344"/>
        <end position="641"/>
    </location>
</feature>
<dbReference type="InterPro" id="IPR042241">
    <property type="entry name" value="GCP_C_sf"/>
</dbReference>
<evidence type="ECO:0000256" key="1">
    <source>
        <dbReference type="ARBA" id="ARBA00004267"/>
    </source>
</evidence>
<dbReference type="GO" id="GO:0051011">
    <property type="term" value="F:microtubule minus-end binding"/>
    <property type="evidence" value="ECO:0007669"/>
    <property type="project" value="TreeGrafter"/>
</dbReference>
<comment type="similarity">
    <text evidence="2 6">Belongs to the TUBGCP family.</text>
</comment>
<dbReference type="Proteomes" id="UP000008711">
    <property type="component" value="Unassembled WGS sequence"/>
</dbReference>
<dbReference type="KEGG" id="der:6541611"/>
<dbReference type="PANTHER" id="PTHR19302:SF27">
    <property type="entry name" value="GAMMA-TUBULIN COMPLEX COMPONENT 4"/>
    <property type="match status" value="1"/>
</dbReference>
<evidence type="ECO:0000256" key="5">
    <source>
        <dbReference type="ARBA" id="ARBA00023212"/>
    </source>
</evidence>
<dbReference type="InterPro" id="IPR041470">
    <property type="entry name" value="GCP_N"/>
</dbReference>
<dbReference type="GO" id="GO:0090221">
    <property type="term" value="P:mitotic spindle-templated microtubule nucleation"/>
    <property type="evidence" value="ECO:0007669"/>
    <property type="project" value="EnsemblMetazoa"/>
</dbReference>
<dbReference type="eggNOG" id="KOG2065">
    <property type="taxonomic scope" value="Eukaryota"/>
</dbReference>
<evidence type="ECO:0000313" key="9">
    <source>
        <dbReference type="EMBL" id="EDV59027.1"/>
    </source>
</evidence>
<dbReference type="OrthoDB" id="78652at2759"/>
<reference evidence="9 10" key="1">
    <citation type="journal article" date="2007" name="Nature">
        <title>Evolution of genes and genomes on the Drosophila phylogeny.</title>
        <authorList>
            <consortium name="Drosophila 12 Genomes Consortium"/>
            <person name="Clark A.G."/>
            <person name="Eisen M.B."/>
            <person name="Smith D.R."/>
            <person name="Bergman C.M."/>
            <person name="Oliver B."/>
            <person name="Markow T.A."/>
            <person name="Kaufman T.C."/>
            <person name="Kellis M."/>
            <person name="Gelbart W."/>
            <person name="Iyer V.N."/>
            <person name="Pollard D.A."/>
            <person name="Sackton T.B."/>
            <person name="Larracuente A.M."/>
            <person name="Singh N.D."/>
            <person name="Abad J.P."/>
            <person name="Abt D.N."/>
            <person name="Adryan B."/>
            <person name="Aguade M."/>
            <person name="Akashi H."/>
            <person name="Anderson W.W."/>
            <person name="Aquadro C.F."/>
            <person name="Ardell D.H."/>
            <person name="Arguello R."/>
            <person name="Artieri C.G."/>
            <person name="Barbash D.A."/>
            <person name="Barker D."/>
            <person name="Barsanti P."/>
            <person name="Batterham P."/>
            <person name="Batzoglou S."/>
            <person name="Begun D."/>
            <person name="Bhutkar A."/>
            <person name="Blanco E."/>
            <person name="Bosak S.A."/>
            <person name="Bradley R.K."/>
            <person name="Brand A.D."/>
            <person name="Brent M.R."/>
            <person name="Brooks A.N."/>
            <person name="Brown R.H."/>
            <person name="Butlin R.K."/>
            <person name="Caggese C."/>
            <person name="Calvi B.R."/>
            <person name="Bernardo de Carvalho A."/>
            <person name="Caspi A."/>
            <person name="Castrezana S."/>
            <person name="Celniker S.E."/>
            <person name="Chang J.L."/>
            <person name="Chapple C."/>
            <person name="Chatterji S."/>
            <person name="Chinwalla A."/>
            <person name="Civetta A."/>
            <person name="Clifton S.W."/>
            <person name="Comeron J.M."/>
            <person name="Costello J.C."/>
            <person name="Coyne J.A."/>
            <person name="Daub J."/>
            <person name="David R.G."/>
            <person name="Delcher A.L."/>
            <person name="Delehaunty K."/>
            <person name="Do C.B."/>
            <person name="Ebling H."/>
            <person name="Edwards K."/>
            <person name="Eickbush T."/>
            <person name="Evans J.D."/>
            <person name="Filipski A."/>
            <person name="Findeiss S."/>
            <person name="Freyhult E."/>
            <person name="Fulton L."/>
            <person name="Fulton R."/>
            <person name="Garcia A.C."/>
            <person name="Gardiner A."/>
            <person name="Garfield D.A."/>
            <person name="Garvin B.E."/>
            <person name="Gibson G."/>
            <person name="Gilbert D."/>
            <person name="Gnerre S."/>
            <person name="Godfrey J."/>
            <person name="Good R."/>
            <person name="Gotea V."/>
            <person name="Gravely B."/>
            <person name="Greenberg A.J."/>
            <person name="Griffiths-Jones S."/>
            <person name="Gross S."/>
            <person name="Guigo R."/>
            <person name="Gustafson E.A."/>
            <person name="Haerty W."/>
            <person name="Hahn M.W."/>
            <person name="Halligan D.L."/>
            <person name="Halpern A.L."/>
            <person name="Halter G.M."/>
            <person name="Han M.V."/>
            <person name="Heger A."/>
            <person name="Hillier L."/>
            <person name="Hinrichs A.S."/>
            <person name="Holmes I."/>
            <person name="Hoskins R.A."/>
            <person name="Hubisz M.J."/>
            <person name="Hultmark D."/>
            <person name="Huntley M.A."/>
            <person name="Jaffe D.B."/>
            <person name="Jagadeeshan S."/>
            <person name="Jeck W.R."/>
            <person name="Johnson J."/>
            <person name="Jones C.D."/>
            <person name="Jordan W.C."/>
            <person name="Karpen G.H."/>
            <person name="Kataoka E."/>
            <person name="Keightley P.D."/>
            <person name="Kheradpour P."/>
            <person name="Kirkness E.F."/>
            <person name="Koerich L.B."/>
            <person name="Kristiansen K."/>
            <person name="Kudrna D."/>
            <person name="Kulathinal R.J."/>
            <person name="Kumar S."/>
            <person name="Kwok R."/>
            <person name="Lander E."/>
            <person name="Langley C.H."/>
            <person name="Lapoint R."/>
            <person name="Lazzaro B.P."/>
            <person name="Lee S.J."/>
            <person name="Levesque L."/>
            <person name="Li R."/>
            <person name="Lin C.F."/>
            <person name="Lin M.F."/>
            <person name="Lindblad-Toh K."/>
            <person name="Llopart A."/>
            <person name="Long M."/>
            <person name="Low L."/>
            <person name="Lozovsky E."/>
            <person name="Lu J."/>
            <person name="Luo M."/>
            <person name="Machado C.A."/>
            <person name="Makalowski W."/>
            <person name="Marzo M."/>
            <person name="Matsuda M."/>
            <person name="Matzkin L."/>
            <person name="McAllister B."/>
            <person name="McBride C.S."/>
            <person name="McKernan B."/>
            <person name="McKernan K."/>
            <person name="Mendez-Lago M."/>
            <person name="Minx P."/>
            <person name="Mollenhauer M.U."/>
            <person name="Montooth K."/>
            <person name="Mount S.M."/>
            <person name="Mu X."/>
            <person name="Myers E."/>
            <person name="Negre B."/>
            <person name="Newfeld S."/>
            <person name="Nielsen R."/>
            <person name="Noor M.A."/>
            <person name="O'Grady P."/>
            <person name="Pachter L."/>
            <person name="Papaceit M."/>
            <person name="Parisi M.J."/>
            <person name="Parisi M."/>
            <person name="Parts L."/>
            <person name="Pedersen J.S."/>
            <person name="Pesole G."/>
            <person name="Phillippy A.M."/>
            <person name="Ponting C.P."/>
            <person name="Pop M."/>
            <person name="Porcelli D."/>
            <person name="Powell J.R."/>
            <person name="Prohaska S."/>
            <person name="Pruitt K."/>
            <person name="Puig M."/>
            <person name="Quesneville H."/>
            <person name="Ram K.R."/>
            <person name="Rand D."/>
            <person name="Rasmussen M.D."/>
            <person name="Reed L.K."/>
            <person name="Reenan R."/>
            <person name="Reily A."/>
            <person name="Remington K.A."/>
            <person name="Rieger T.T."/>
            <person name="Ritchie M.G."/>
            <person name="Robin C."/>
            <person name="Rogers Y.H."/>
            <person name="Rohde C."/>
            <person name="Rozas J."/>
            <person name="Rubenfield M.J."/>
            <person name="Ruiz A."/>
            <person name="Russo S."/>
            <person name="Salzberg S.L."/>
            <person name="Sanchez-Gracia A."/>
            <person name="Saranga D.J."/>
            <person name="Sato H."/>
            <person name="Schaeffer S.W."/>
            <person name="Schatz M.C."/>
            <person name="Schlenke T."/>
            <person name="Schwartz R."/>
            <person name="Segarra C."/>
            <person name="Singh R.S."/>
            <person name="Sirot L."/>
            <person name="Sirota M."/>
            <person name="Sisneros N.B."/>
            <person name="Smith C.D."/>
            <person name="Smith T.F."/>
            <person name="Spieth J."/>
            <person name="Stage D.E."/>
            <person name="Stark A."/>
            <person name="Stephan W."/>
            <person name="Strausberg R.L."/>
            <person name="Strempel S."/>
            <person name="Sturgill D."/>
            <person name="Sutton G."/>
            <person name="Sutton G.G."/>
            <person name="Tao W."/>
            <person name="Teichmann S."/>
            <person name="Tobari Y.N."/>
            <person name="Tomimura Y."/>
            <person name="Tsolas J.M."/>
            <person name="Valente V.L."/>
            <person name="Venter E."/>
            <person name="Venter J.C."/>
            <person name="Vicario S."/>
            <person name="Vieira F.G."/>
            <person name="Vilella A.J."/>
            <person name="Villasante A."/>
            <person name="Walenz B."/>
            <person name="Wang J."/>
            <person name="Wasserman M."/>
            <person name="Watts T."/>
            <person name="Wilson D."/>
            <person name="Wilson R.K."/>
            <person name="Wing R.A."/>
            <person name="Wolfner M.F."/>
            <person name="Wong A."/>
            <person name="Wong G.K."/>
            <person name="Wu C.I."/>
            <person name="Wu G."/>
            <person name="Yamamoto D."/>
            <person name="Yang H.P."/>
            <person name="Yang S.P."/>
            <person name="Yorke J.A."/>
            <person name="Yoshida K."/>
            <person name="Zdobnov E."/>
            <person name="Zhang P."/>
            <person name="Zhang Y."/>
            <person name="Zimin A.V."/>
            <person name="Baldwin J."/>
            <person name="Abdouelleil A."/>
            <person name="Abdulkadir J."/>
            <person name="Abebe A."/>
            <person name="Abera B."/>
            <person name="Abreu J."/>
            <person name="Acer S.C."/>
            <person name="Aftuck L."/>
            <person name="Alexander A."/>
            <person name="An P."/>
            <person name="Anderson E."/>
            <person name="Anderson S."/>
            <person name="Arachi H."/>
            <person name="Azer M."/>
            <person name="Bachantsang P."/>
            <person name="Barry A."/>
            <person name="Bayul T."/>
            <person name="Berlin A."/>
            <person name="Bessette D."/>
            <person name="Bloom T."/>
            <person name="Blye J."/>
            <person name="Boguslavskiy L."/>
            <person name="Bonnet C."/>
            <person name="Boukhgalter B."/>
            <person name="Bourzgui I."/>
            <person name="Brown A."/>
            <person name="Cahill P."/>
            <person name="Channer S."/>
            <person name="Cheshatsang Y."/>
            <person name="Chuda L."/>
            <person name="Citroen M."/>
            <person name="Collymore A."/>
            <person name="Cooke P."/>
            <person name="Costello M."/>
            <person name="D'Aco K."/>
            <person name="Daza R."/>
            <person name="De Haan G."/>
            <person name="DeGray S."/>
            <person name="DeMaso C."/>
            <person name="Dhargay N."/>
            <person name="Dooley K."/>
            <person name="Dooley E."/>
            <person name="Doricent M."/>
            <person name="Dorje P."/>
            <person name="Dorjee K."/>
            <person name="Dupes A."/>
            <person name="Elong R."/>
            <person name="Falk J."/>
            <person name="Farina A."/>
            <person name="Faro S."/>
            <person name="Ferguson D."/>
            <person name="Fisher S."/>
            <person name="Foley C.D."/>
            <person name="Franke A."/>
            <person name="Friedrich D."/>
            <person name="Gadbois L."/>
            <person name="Gearin G."/>
            <person name="Gearin C.R."/>
            <person name="Giannoukos G."/>
            <person name="Goode T."/>
            <person name="Graham J."/>
            <person name="Grandbois E."/>
            <person name="Grewal S."/>
            <person name="Gyaltsen K."/>
            <person name="Hafez N."/>
            <person name="Hagos B."/>
            <person name="Hall J."/>
            <person name="Henson C."/>
            <person name="Hollinger A."/>
            <person name="Honan T."/>
            <person name="Huard M.D."/>
            <person name="Hughes L."/>
            <person name="Hurhula B."/>
            <person name="Husby M.E."/>
            <person name="Kamat A."/>
            <person name="Kanga B."/>
            <person name="Kashin S."/>
            <person name="Khazanovich D."/>
            <person name="Kisner P."/>
            <person name="Lance K."/>
            <person name="Lara M."/>
            <person name="Lee W."/>
            <person name="Lennon N."/>
            <person name="Letendre F."/>
            <person name="LeVine R."/>
            <person name="Lipovsky A."/>
            <person name="Liu X."/>
            <person name="Liu J."/>
            <person name="Liu S."/>
            <person name="Lokyitsang T."/>
            <person name="Lokyitsang Y."/>
            <person name="Lubonja R."/>
            <person name="Lui A."/>
            <person name="MacDonald P."/>
            <person name="Magnisalis V."/>
            <person name="Maru K."/>
            <person name="Matthews C."/>
            <person name="McCusker W."/>
            <person name="McDonough S."/>
            <person name="Mehta T."/>
            <person name="Meldrim J."/>
            <person name="Meneus L."/>
            <person name="Mihai O."/>
            <person name="Mihalev A."/>
            <person name="Mihova T."/>
            <person name="Mittelman R."/>
            <person name="Mlenga V."/>
            <person name="Montmayeur A."/>
            <person name="Mulrain L."/>
            <person name="Navidi A."/>
            <person name="Naylor J."/>
            <person name="Negash T."/>
            <person name="Nguyen T."/>
            <person name="Nguyen N."/>
            <person name="Nicol R."/>
            <person name="Norbu C."/>
            <person name="Norbu N."/>
            <person name="Novod N."/>
            <person name="O'Neill B."/>
            <person name="Osman S."/>
            <person name="Markiewicz E."/>
            <person name="Oyono O.L."/>
            <person name="Patti C."/>
            <person name="Phunkhang P."/>
            <person name="Pierre F."/>
            <person name="Priest M."/>
            <person name="Raghuraman S."/>
            <person name="Rege F."/>
            <person name="Reyes R."/>
            <person name="Rise C."/>
            <person name="Rogov P."/>
            <person name="Ross K."/>
            <person name="Ryan E."/>
            <person name="Settipalli S."/>
            <person name="Shea T."/>
            <person name="Sherpa N."/>
            <person name="Shi L."/>
            <person name="Shih D."/>
            <person name="Sparrow T."/>
            <person name="Spaulding J."/>
            <person name="Stalker J."/>
            <person name="Stange-Thomann N."/>
            <person name="Stavropoulos S."/>
            <person name="Stone C."/>
            <person name="Strader C."/>
            <person name="Tesfaye S."/>
            <person name="Thomson T."/>
            <person name="Thoulutsang Y."/>
            <person name="Thoulutsang D."/>
            <person name="Topham K."/>
            <person name="Topping I."/>
            <person name="Tsamla T."/>
            <person name="Vassiliev H."/>
            <person name="Vo A."/>
            <person name="Wangchuk T."/>
            <person name="Wangdi T."/>
            <person name="Weiand M."/>
            <person name="Wilkinson J."/>
            <person name="Wilson A."/>
            <person name="Yadav S."/>
            <person name="Young G."/>
            <person name="Yu Q."/>
            <person name="Zembek L."/>
            <person name="Zhong D."/>
            <person name="Zimmer A."/>
            <person name="Zwirko Z."/>
            <person name="Jaffe D.B."/>
            <person name="Alvarez P."/>
            <person name="Brockman W."/>
            <person name="Butler J."/>
            <person name="Chin C."/>
            <person name="Gnerre S."/>
            <person name="Grabherr M."/>
            <person name="Kleber M."/>
            <person name="Mauceli E."/>
            <person name="MacCallum I."/>
        </authorList>
    </citation>
    <scope>NUCLEOTIDE SEQUENCE [LARGE SCALE GENOMIC DNA]</scope>
    <source>
        <strain evidence="9 10">TSC#14021-0224.01</strain>
    </source>
</reference>
<evidence type="ECO:0000256" key="4">
    <source>
        <dbReference type="ARBA" id="ARBA00022701"/>
    </source>
</evidence>
<keyword evidence="4 6" id="KW-0493">Microtubule</keyword>
<comment type="subcellular location">
    <subcellularLocation>
        <location evidence="1 6">Cytoplasm</location>
        <location evidence="1 6">Cytoskeleton</location>
        <location evidence="1 6">Microtubule organizing center</location>
    </subcellularLocation>
</comment>
<feature type="domain" description="Gamma tubulin complex component protein N-terminal" evidence="8">
    <location>
        <begin position="2"/>
        <end position="340"/>
    </location>
</feature>
<proteinExistence type="inferred from homology"/>
<dbReference type="GO" id="GO:0000931">
    <property type="term" value="C:gamma-tubulin ring complex"/>
    <property type="evidence" value="ECO:0007669"/>
    <property type="project" value="EnsemblMetazoa"/>
</dbReference>
<dbReference type="Pfam" id="PF04130">
    <property type="entry name" value="GCP_C_terminal"/>
    <property type="match status" value="1"/>
</dbReference>
<protein>
    <recommendedName>
        <fullName evidence="6">Gamma-tubulin complex component</fullName>
    </recommendedName>
</protein>
<dbReference type="Gene3D" id="1.20.120.1900">
    <property type="entry name" value="Gamma-tubulin complex, C-terminal domain"/>
    <property type="match status" value="1"/>
</dbReference>
<dbReference type="GO" id="GO:0045450">
    <property type="term" value="P:bicoid mRNA localization"/>
    <property type="evidence" value="ECO:0007669"/>
    <property type="project" value="EnsemblMetazoa"/>
</dbReference>
<evidence type="ECO:0000256" key="3">
    <source>
        <dbReference type="ARBA" id="ARBA00022490"/>
    </source>
</evidence>
<dbReference type="FunFam" id="1.20.120.1900:FF:000029">
    <property type="entry name" value="Gamma-tubulin complex component"/>
    <property type="match status" value="1"/>
</dbReference>
<dbReference type="PANTHER" id="PTHR19302">
    <property type="entry name" value="GAMMA TUBULIN COMPLEX PROTEIN"/>
    <property type="match status" value="1"/>
</dbReference>
<evidence type="ECO:0000259" key="7">
    <source>
        <dbReference type="Pfam" id="PF04130"/>
    </source>
</evidence>
<dbReference type="GO" id="GO:0031122">
    <property type="term" value="P:cytoplasmic microtubule organization"/>
    <property type="evidence" value="ECO:0007669"/>
    <property type="project" value="TreeGrafter"/>
</dbReference>
<dbReference type="EMBL" id="CH954177">
    <property type="protein sequence ID" value="EDV59027.1"/>
    <property type="molecule type" value="Genomic_DNA"/>
</dbReference>
<dbReference type="InterPro" id="IPR040457">
    <property type="entry name" value="GCP_C"/>
</dbReference>
<dbReference type="GO" id="GO:0000278">
    <property type="term" value="P:mitotic cell cycle"/>
    <property type="evidence" value="ECO:0007669"/>
    <property type="project" value="EnsemblMetazoa"/>
</dbReference>
<dbReference type="PhylomeDB" id="B3N5E8"/>
<evidence type="ECO:0000256" key="2">
    <source>
        <dbReference type="ARBA" id="ARBA00010337"/>
    </source>
</evidence>
<keyword evidence="10" id="KW-1185">Reference proteome</keyword>
<dbReference type="GO" id="GO:0000922">
    <property type="term" value="C:spindle pole"/>
    <property type="evidence" value="ECO:0007669"/>
    <property type="project" value="InterPro"/>
</dbReference>
<dbReference type="SMR" id="B3N5E8"/>
<reference evidence="9 10" key="2">
    <citation type="journal article" date="2008" name="Bioinformatics">
        <title>Assembly reconciliation.</title>
        <authorList>
            <person name="Zimin A.V."/>
            <person name="Smith D.R."/>
            <person name="Sutton G."/>
            <person name="Yorke J.A."/>
        </authorList>
    </citation>
    <scope>NUCLEOTIDE SEQUENCE [LARGE SCALE GENOMIC DNA]</scope>
    <source>
        <strain evidence="9 10">TSC#14021-0224.01</strain>
    </source>
</reference>
<dbReference type="GO" id="GO:0005874">
    <property type="term" value="C:microtubule"/>
    <property type="evidence" value="ECO:0007669"/>
    <property type="project" value="UniProtKB-KW"/>
</dbReference>
<dbReference type="AlphaFoldDB" id="B3N5E8"/>
<name>B3N5E8_DROER</name>
<keyword evidence="3 6" id="KW-0963">Cytoplasm</keyword>
<evidence type="ECO:0000313" key="10">
    <source>
        <dbReference type="Proteomes" id="UP000008711"/>
    </source>
</evidence>
<dbReference type="InterPro" id="IPR007259">
    <property type="entry name" value="GCP"/>
</dbReference>
<gene>
    <name evidence="9" type="primary">Dere\GG23645</name>
    <name evidence="9" type="synonym">dere_GLEANR_8448</name>
    <name evidence="9" type="synonym">GG23645</name>
    <name evidence="9" type="ORF">Dere_GG23645</name>
</gene>
<dbReference type="GO" id="GO:0007058">
    <property type="term" value="P:spindle assembly involved in female meiosis II"/>
    <property type="evidence" value="ECO:0007669"/>
    <property type="project" value="EnsemblMetazoa"/>
</dbReference>